<dbReference type="HOGENOM" id="CLU_2960825_0_0_1"/>
<evidence type="ECO:0000313" key="1">
    <source>
        <dbReference type="EMBL" id="EWZ32318.1"/>
    </source>
</evidence>
<name>W9JSR4_FUSOX</name>
<reference evidence="1" key="1">
    <citation type="submission" date="2011-06" db="EMBL/GenBank/DDBJ databases">
        <title>The Genome Sequence of Fusarium oxysporum Fo47.</title>
        <authorList>
            <consortium name="The Broad Institute Genome Sequencing Platform"/>
            <person name="Ma L.-J."/>
            <person name="Gale L.R."/>
            <person name="Schwartz D.C."/>
            <person name="Zhou S."/>
            <person name="Corby-Kistler H."/>
            <person name="Young S.K."/>
            <person name="Zeng Q."/>
            <person name="Gargeya S."/>
            <person name="Fitzgerald M."/>
            <person name="Haas B."/>
            <person name="Abouelleil A."/>
            <person name="Alvarado L."/>
            <person name="Arachchi H.M."/>
            <person name="Berlin A."/>
            <person name="Brown A."/>
            <person name="Chapman S.B."/>
            <person name="Chen Z."/>
            <person name="Dunbar C."/>
            <person name="Freedman E."/>
            <person name="Gearin G."/>
            <person name="Gellesch M."/>
            <person name="Goldberg J."/>
            <person name="Griggs A."/>
            <person name="Gujja S."/>
            <person name="Heiman D."/>
            <person name="Howarth C."/>
            <person name="Larson L."/>
            <person name="Lui A."/>
            <person name="MacDonald P.J.P."/>
            <person name="Mehta T."/>
            <person name="Montmayeur A."/>
            <person name="Murphy C."/>
            <person name="Neiman D."/>
            <person name="Pearson M."/>
            <person name="Priest M."/>
            <person name="Roberts A."/>
            <person name="Saif S."/>
            <person name="Shea T."/>
            <person name="Shenoy N."/>
            <person name="Sisk P."/>
            <person name="Stolte C."/>
            <person name="Sykes S."/>
            <person name="Wortman J."/>
            <person name="Nusbaum C."/>
            <person name="Birren B."/>
        </authorList>
    </citation>
    <scope>NUCLEOTIDE SEQUENCE [LARGE SCALE GENOMIC DNA]</scope>
    <source>
        <strain evidence="1">Fo47</strain>
    </source>
</reference>
<dbReference type="EMBL" id="JH717906">
    <property type="protein sequence ID" value="EWZ32318.1"/>
    <property type="molecule type" value="Genomic_DNA"/>
</dbReference>
<dbReference type="AlphaFoldDB" id="W9JSR4"/>
<sequence>MPALAFLTTASPIHAPMTATVLPPAKRARSLVSVMSLQRSQTFALTKTTASYLSSLFVF</sequence>
<dbReference type="Proteomes" id="UP000030766">
    <property type="component" value="Unassembled WGS sequence"/>
</dbReference>
<reference evidence="1" key="2">
    <citation type="submission" date="2012-06" db="EMBL/GenBank/DDBJ databases">
        <title>Annotation of the Genome Sequence of Fusarium oxysporum Fo47.</title>
        <authorList>
            <consortium name="The Broad Institute Genomics Platform"/>
            <person name="Ma L.-J."/>
            <person name="Corby-Kistler H."/>
            <person name="Broz K."/>
            <person name="Gale L.R."/>
            <person name="Jonkers W."/>
            <person name="O'Donnell K."/>
            <person name="Ploetz R."/>
            <person name="Steinberg C."/>
            <person name="Schwartz D.C."/>
            <person name="VanEtten H."/>
            <person name="Zhou S."/>
            <person name="Young S.K."/>
            <person name="Zeng Q."/>
            <person name="Gargeya S."/>
            <person name="Fitzgerald M."/>
            <person name="Abouelleil A."/>
            <person name="Alvarado L."/>
            <person name="Chapman S.B."/>
            <person name="Gainer-Dewar J."/>
            <person name="Goldberg J."/>
            <person name="Griggs A."/>
            <person name="Gujja S."/>
            <person name="Hansen M."/>
            <person name="Howarth C."/>
            <person name="Imamovic A."/>
            <person name="Ireland A."/>
            <person name="Larimer J."/>
            <person name="McCowan C."/>
            <person name="Murphy C."/>
            <person name="Pearson M."/>
            <person name="Poon T.W."/>
            <person name="Priest M."/>
            <person name="Roberts A."/>
            <person name="Saif S."/>
            <person name="Shea T."/>
            <person name="Sykes S."/>
            <person name="Wortman J."/>
            <person name="Nusbaum C."/>
            <person name="Birren B."/>
        </authorList>
    </citation>
    <scope>NUCLEOTIDE SEQUENCE</scope>
    <source>
        <strain evidence="1">Fo47</strain>
    </source>
</reference>
<proteinExistence type="predicted"/>
<protein>
    <submittedName>
        <fullName evidence="1">Uncharacterized protein</fullName>
    </submittedName>
</protein>
<organism evidence="1">
    <name type="scientific">Fusarium oxysporum Fo47</name>
    <dbReference type="NCBI Taxonomy" id="660027"/>
    <lineage>
        <taxon>Eukaryota</taxon>
        <taxon>Fungi</taxon>
        <taxon>Dikarya</taxon>
        <taxon>Ascomycota</taxon>
        <taxon>Pezizomycotina</taxon>
        <taxon>Sordariomycetes</taxon>
        <taxon>Hypocreomycetidae</taxon>
        <taxon>Hypocreales</taxon>
        <taxon>Nectriaceae</taxon>
        <taxon>Fusarium</taxon>
        <taxon>Fusarium oxysporum species complex</taxon>
    </lineage>
</organism>
<dbReference type="VEuPathDB" id="FungiDB:FOZG_13887"/>
<accession>W9JSR4</accession>
<gene>
    <name evidence="1" type="ORF">FOZG_13887</name>
</gene>